<dbReference type="InterPro" id="IPR019080">
    <property type="entry name" value="YqaJ_viral_recombinase"/>
</dbReference>
<dbReference type="GO" id="GO:0006281">
    <property type="term" value="P:DNA repair"/>
    <property type="evidence" value="ECO:0007669"/>
    <property type="project" value="UniProtKB-ARBA"/>
</dbReference>
<dbReference type="AlphaFoldDB" id="A0A668ADM8"/>
<dbReference type="CDD" id="cd22343">
    <property type="entry name" value="PDDEXK_lambda_exonuclease-like"/>
    <property type="match status" value="1"/>
</dbReference>
<dbReference type="InterPro" id="IPR051703">
    <property type="entry name" value="NF-kappa-B_Signaling_Reg"/>
</dbReference>
<dbReference type="Gene3D" id="3.90.320.10">
    <property type="match status" value="1"/>
</dbReference>
<dbReference type="InterPro" id="IPR011604">
    <property type="entry name" value="PDDEXK-like_dom_sf"/>
</dbReference>
<evidence type="ECO:0000313" key="3">
    <source>
        <dbReference type="Ensembl" id="ENSMMDP00005046024.1"/>
    </source>
</evidence>
<dbReference type="Ensembl" id="ENSMMDT00005046927.1">
    <property type="protein sequence ID" value="ENSMMDP00005046024.1"/>
    <property type="gene ID" value="ENSMMDG00005021066.1"/>
</dbReference>
<accession>A0A668ADM8</accession>
<protein>
    <submittedName>
        <fullName evidence="3">Uncharacterized LOC115369863</fullName>
    </submittedName>
</protein>
<feature type="domain" description="YqaJ viral recombinase" evidence="2">
    <location>
        <begin position="180"/>
        <end position="350"/>
    </location>
</feature>
<dbReference type="RefSeq" id="XP_029922423.1">
    <property type="nucleotide sequence ID" value="XM_030066563.1"/>
</dbReference>
<reference evidence="3" key="2">
    <citation type="submission" date="2025-08" db="UniProtKB">
        <authorList>
            <consortium name="Ensembl"/>
        </authorList>
    </citation>
    <scope>IDENTIFICATION</scope>
</reference>
<dbReference type="SUPFAM" id="SSF52980">
    <property type="entry name" value="Restriction endonuclease-like"/>
    <property type="match status" value="1"/>
</dbReference>
<organism evidence="3 4">
    <name type="scientific">Myripristis murdjan</name>
    <name type="common">pinecone soldierfish</name>
    <dbReference type="NCBI Taxonomy" id="586833"/>
    <lineage>
        <taxon>Eukaryota</taxon>
        <taxon>Metazoa</taxon>
        <taxon>Chordata</taxon>
        <taxon>Craniata</taxon>
        <taxon>Vertebrata</taxon>
        <taxon>Euteleostomi</taxon>
        <taxon>Actinopterygii</taxon>
        <taxon>Neopterygii</taxon>
        <taxon>Teleostei</taxon>
        <taxon>Neoteleostei</taxon>
        <taxon>Acanthomorphata</taxon>
        <taxon>Holocentriformes</taxon>
        <taxon>Holocentridae</taxon>
        <taxon>Myripristis</taxon>
    </lineage>
</organism>
<dbReference type="Pfam" id="PF09588">
    <property type="entry name" value="YqaJ"/>
    <property type="match status" value="1"/>
</dbReference>
<evidence type="ECO:0000256" key="1">
    <source>
        <dbReference type="SAM" id="MobiDB-lite"/>
    </source>
</evidence>
<dbReference type="GeneID" id="115369863"/>
<proteinExistence type="predicted"/>
<reference evidence="3" key="1">
    <citation type="submission" date="2019-06" db="EMBL/GenBank/DDBJ databases">
        <authorList>
            <consortium name="Wellcome Sanger Institute Data Sharing"/>
        </authorList>
    </citation>
    <scope>NUCLEOTIDE SEQUENCE [LARGE SCALE GENOMIC DNA]</scope>
</reference>
<sequence>MKVADPGEVSSIGSGVTPGAQTQKVVITPQVRYHPSIQTPAGGDAGRAKSTRRPQRTGPPATRPPQTATKPPDKTGQEAHGDRSAQGNPAPAGGRRQRRDAPAQRRPGPGQSPAEALRSPEPAELTAAGTSQLGEEDGLSGGGAAARPEDAPPCLGGTLKQEVVEEVELQTRGQRENPAWFAWRHNRITASNAHRIANCRFVSGTSQTPPTSYLAAITGDGPRVQTRAMTWGIQQEAQAVRRYQVLKSKALGRAVTVRECGLFIDARRPWLAGSPDGIVTDRRTGQSLLCLEVKCPYKHRHGTVEEACRADRAFCLEIEEERRPGTPLYRLKPSHSYFTQIQCQLAVSGLRHADLVVFTLRETAIVPVTFDPDFWAETVARLEVFYRDAVLPHLGERRPRGPAGEPEL</sequence>
<name>A0A668ADM8_9TELE</name>
<evidence type="ECO:0000313" key="4">
    <source>
        <dbReference type="Proteomes" id="UP000472263"/>
    </source>
</evidence>
<gene>
    <name evidence="3" type="primary">LOC115369863</name>
</gene>
<dbReference type="GeneTree" id="ENSGT00940000171017"/>
<dbReference type="PANTHER" id="PTHR46609:SF8">
    <property type="entry name" value="YQAJ VIRAL RECOMBINASE DOMAIN-CONTAINING PROTEIN"/>
    <property type="match status" value="1"/>
</dbReference>
<feature type="compositionally biased region" description="Polar residues" evidence="1">
    <location>
        <begin position="11"/>
        <end position="25"/>
    </location>
</feature>
<dbReference type="Proteomes" id="UP000472263">
    <property type="component" value="Chromosome 13"/>
</dbReference>
<dbReference type="OrthoDB" id="6155932at2759"/>
<reference evidence="3" key="3">
    <citation type="submission" date="2025-09" db="UniProtKB">
        <authorList>
            <consortium name="Ensembl"/>
        </authorList>
    </citation>
    <scope>IDENTIFICATION</scope>
</reference>
<dbReference type="InParanoid" id="A0A668ADM8"/>
<feature type="compositionally biased region" description="Basic and acidic residues" evidence="1">
    <location>
        <begin position="71"/>
        <end position="83"/>
    </location>
</feature>
<evidence type="ECO:0000259" key="2">
    <source>
        <dbReference type="Pfam" id="PF09588"/>
    </source>
</evidence>
<feature type="region of interest" description="Disordered" evidence="1">
    <location>
        <begin position="1"/>
        <end position="156"/>
    </location>
</feature>
<dbReference type="InterPro" id="IPR011335">
    <property type="entry name" value="Restrct_endonuc-II-like"/>
</dbReference>
<dbReference type="PANTHER" id="PTHR46609">
    <property type="entry name" value="EXONUCLEASE, PHAGE-TYPE/RECB, C-TERMINAL DOMAIN-CONTAINING PROTEIN"/>
    <property type="match status" value="1"/>
</dbReference>
<keyword evidence="4" id="KW-1185">Reference proteome</keyword>